<feature type="transmembrane region" description="Helical" evidence="7">
    <location>
        <begin position="251"/>
        <end position="273"/>
    </location>
</feature>
<gene>
    <name evidence="10" type="ORF">GsuE55_03530</name>
</gene>
<feature type="transmembrane region" description="Helical" evidence="7">
    <location>
        <begin position="12"/>
        <end position="35"/>
    </location>
</feature>
<organism evidence="10 11">
    <name type="scientific">Geobacillus subterraneus</name>
    <dbReference type="NCBI Taxonomy" id="129338"/>
    <lineage>
        <taxon>Bacteria</taxon>
        <taxon>Bacillati</taxon>
        <taxon>Bacillota</taxon>
        <taxon>Bacilli</taxon>
        <taxon>Bacillales</taxon>
        <taxon>Anoxybacillaceae</taxon>
        <taxon>Geobacillus</taxon>
    </lineage>
</organism>
<dbReference type="RefSeq" id="WP_033844195.1">
    <property type="nucleotide sequence ID" value="NZ_AP022557.1"/>
</dbReference>
<dbReference type="InterPro" id="IPR003838">
    <property type="entry name" value="ABC3_permease_C"/>
</dbReference>
<dbReference type="Pfam" id="PF12704">
    <property type="entry name" value="MacB_PCD"/>
    <property type="match status" value="1"/>
</dbReference>
<dbReference type="GO" id="GO:0005886">
    <property type="term" value="C:plasma membrane"/>
    <property type="evidence" value="ECO:0007669"/>
    <property type="project" value="UniProtKB-SubCell"/>
</dbReference>
<dbReference type="EMBL" id="AP022557">
    <property type="protein sequence ID" value="BBW95520.1"/>
    <property type="molecule type" value="Genomic_DNA"/>
</dbReference>
<evidence type="ECO:0008006" key="12">
    <source>
        <dbReference type="Google" id="ProtNLM"/>
    </source>
</evidence>
<proteinExistence type="inferred from homology"/>
<evidence type="ECO:0000256" key="4">
    <source>
        <dbReference type="ARBA" id="ARBA00022989"/>
    </source>
</evidence>
<name>A0A679FIQ0_9BACL</name>
<evidence type="ECO:0000259" key="8">
    <source>
        <dbReference type="Pfam" id="PF02687"/>
    </source>
</evidence>
<comment type="similarity">
    <text evidence="6">Belongs to the ABC-4 integral membrane protein family.</text>
</comment>
<keyword evidence="3 7" id="KW-0812">Transmembrane</keyword>
<keyword evidence="5 7" id="KW-0472">Membrane</keyword>
<dbReference type="GO" id="GO:0022857">
    <property type="term" value="F:transmembrane transporter activity"/>
    <property type="evidence" value="ECO:0007669"/>
    <property type="project" value="TreeGrafter"/>
</dbReference>
<dbReference type="PANTHER" id="PTHR30572:SF4">
    <property type="entry name" value="ABC TRANSPORTER PERMEASE YTRF"/>
    <property type="match status" value="1"/>
</dbReference>
<keyword evidence="2" id="KW-1003">Cell membrane</keyword>
<evidence type="ECO:0000259" key="9">
    <source>
        <dbReference type="Pfam" id="PF12704"/>
    </source>
</evidence>
<evidence type="ECO:0000256" key="7">
    <source>
        <dbReference type="SAM" id="Phobius"/>
    </source>
</evidence>
<accession>A0A679FIQ0</accession>
<dbReference type="AlphaFoldDB" id="A0A679FIQ0"/>
<feature type="domain" description="MacB-like periplasmic core" evidence="9">
    <location>
        <begin position="15"/>
        <end position="188"/>
    </location>
</feature>
<protein>
    <recommendedName>
        <fullName evidence="12">ABC transporter permease</fullName>
    </recommendedName>
</protein>
<sequence length="372" mass="42363">MIFSSIKNQIKAHPITTFFIVLGLSLSVLMISVGISSMNYSKLLEQEQEHYQPRHAVSVGITFAEEPNWQRVLGLFKNIHAQTGVILEEVTLSHGDAMMAVTPEYWTKKVVERFPLVEGRYFTINEIQEGKKVALVGKDRMKDVRVEGSDRYLTMGHDRYKVIGIIGVKGKRTRVIDYQVVIPMTSLPVAAINKLTSAKQLHFTIHNPVKDPYEDEKMIRQNMERLFPAAQMDVSPYTSNIMLHVDFGEQLALMIMIYLLAIVNAVNLTSYWIQERTYEIGIKKAFGYSNYDIVFMLFCEMCLISAVSVLIGFALQLLCNRMIEQWIDYPIHLSITHLSTAVVFVVLSAALTIIIPAMKAIRVQPVDVMNRR</sequence>
<dbReference type="InterPro" id="IPR025857">
    <property type="entry name" value="MacB_PCD"/>
</dbReference>
<feature type="transmembrane region" description="Helical" evidence="7">
    <location>
        <begin position="335"/>
        <end position="355"/>
    </location>
</feature>
<evidence type="ECO:0000256" key="1">
    <source>
        <dbReference type="ARBA" id="ARBA00004651"/>
    </source>
</evidence>
<feature type="domain" description="ABC3 transporter permease C-terminal" evidence="8">
    <location>
        <begin position="252"/>
        <end position="365"/>
    </location>
</feature>
<dbReference type="PANTHER" id="PTHR30572">
    <property type="entry name" value="MEMBRANE COMPONENT OF TRANSPORTER-RELATED"/>
    <property type="match status" value="1"/>
</dbReference>
<evidence type="ECO:0000313" key="11">
    <source>
        <dbReference type="Proteomes" id="UP000501421"/>
    </source>
</evidence>
<reference evidence="11" key="1">
    <citation type="journal article" date="2020" name="Microbiol. Resour. Announc.">
        <title>Complete Genome Sequence of Geobacillus sp. Strain E55-1, Isolated from Mine Geyser in Japan.</title>
        <authorList>
            <person name="Miyazaki K."/>
            <person name="Hase E."/>
            <person name="Tokito N."/>
        </authorList>
    </citation>
    <scope>NUCLEOTIDE SEQUENCE [LARGE SCALE GENOMIC DNA]</scope>
    <source>
        <strain evidence="11">E55-1</strain>
    </source>
</reference>
<comment type="subcellular location">
    <subcellularLocation>
        <location evidence="1">Cell membrane</location>
        <topology evidence="1">Multi-pass membrane protein</topology>
    </subcellularLocation>
</comment>
<keyword evidence="4 7" id="KW-1133">Transmembrane helix</keyword>
<evidence type="ECO:0000313" key="10">
    <source>
        <dbReference type="EMBL" id="BBW95520.1"/>
    </source>
</evidence>
<dbReference type="Pfam" id="PF02687">
    <property type="entry name" value="FtsX"/>
    <property type="match status" value="1"/>
</dbReference>
<dbReference type="InterPro" id="IPR050250">
    <property type="entry name" value="Macrolide_Exporter_MacB"/>
</dbReference>
<dbReference type="Proteomes" id="UP000501421">
    <property type="component" value="Chromosome"/>
</dbReference>
<evidence type="ECO:0000256" key="6">
    <source>
        <dbReference type="ARBA" id="ARBA00038076"/>
    </source>
</evidence>
<evidence type="ECO:0000256" key="2">
    <source>
        <dbReference type="ARBA" id="ARBA00022475"/>
    </source>
</evidence>
<evidence type="ECO:0000256" key="3">
    <source>
        <dbReference type="ARBA" id="ARBA00022692"/>
    </source>
</evidence>
<evidence type="ECO:0000256" key="5">
    <source>
        <dbReference type="ARBA" id="ARBA00023136"/>
    </source>
</evidence>
<keyword evidence="11" id="KW-1185">Reference proteome</keyword>
<feature type="transmembrane region" description="Helical" evidence="7">
    <location>
        <begin position="293"/>
        <end position="315"/>
    </location>
</feature>